<evidence type="ECO:0000256" key="1">
    <source>
        <dbReference type="SAM" id="MobiDB-lite"/>
    </source>
</evidence>
<protein>
    <submittedName>
        <fullName evidence="2">Uncharacterized protein</fullName>
    </submittedName>
</protein>
<reference evidence="2 3" key="1">
    <citation type="journal article" date="2015" name="Genome Biol. Evol.">
        <title>Phylogenomic analyses indicate that early fungi evolved digesting cell walls of algal ancestors of land plants.</title>
        <authorList>
            <person name="Chang Y."/>
            <person name="Wang S."/>
            <person name="Sekimoto S."/>
            <person name="Aerts A.L."/>
            <person name="Choi C."/>
            <person name="Clum A."/>
            <person name="LaButti K.M."/>
            <person name="Lindquist E.A."/>
            <person name="Yee Ngan C."/>
            <person name="Ohm R.A."/>
            <person name="Salamov A.A."/>
            <person name="Grigoriev I.V."/>
            <person name="Spatafora J.W."/>
            <person name="Berbee M.L."/>
        </authorList>
    </citation>
    <scope>NUCLEOTIDE SEQUENCE [LARGE SCALE GENOMIC DNA]</scope>
    <source>
        <strain evidence="2 3">NRRL 28638</strain>
    </source>
</reference>
<evidence type="ECO:0000313" key="2">
    <source>
        <dbReference type="EMBL" id="KXN71837.1"/>
    </source>
</evidence>
<accession>A0A137PA12</accession>
<gene>
    <name evidence="2" type="ORF">CONCODRAFT_78140</name>
</gene>
<name>A0A137PA12_CONC2</name>
<keyword evidence="3" id="KW-1185">Reference proteome</keyword>
<dbReference type="Proteomes" id="UP000070444">
    <property type="component" value="Unassembled WGS sequence"/>
</dbReference>
<sequence length="301" mass="34331">MNNNSSSNNNPQYFINNFGENDNTNNNNLQLKRKLLERLEVEEFIKEEKANKKQITENMIKEMENLSIREPGRDGDMDIDYNANSTNFNKSTQKENYLDDFFQADSTTSSENLKLPNNSTKNSFEDSTSVRLVIPDSILKISKPLPEILFKNASRGKELVLYRPIQWPWNKKHSSPFKPSFTPLIEEIDEDEDMFESDDIPPPTYCLNHSYPTSIVEPLENFNNQTDLNSNDADDEGSIIYCHIHDAYHPSGCYQNCDNSNTFNNTQSSPLLSGNNGSNSQFVNDTGRADGLFSDDMDCSL</sequence>
<feature type="region of interest" description="Disordered" evidence="1">
    <location>
        <begin position="1"/>
        <end position="23"/>
    </location>
</feature>
<evidence type="ECO:0000313" key="3">
    <source>
        <dbReference type="Proteomes" id="UP000070444"/>
    </source>
</evidence>
<dbReference type="AlphaFoldDB" id="A0A137PA12"/>
<organism evidence="2 3">
    <name type="scientific">Conidiobolus coronatus (strain ATCC 28846 / CBS 209.66 / NRRL 28638)</name>
    <name type="common">Delacroixia coronata</name>
    <dbReference type="NCBI Taxonomy" id="796925"/>
    <lineage>
        <taxon>Eukaryota</taxon>
        <taxon>Fungi</taxon>
        <taxon>Fungi incertae sedis</taxon>
        <taxon>Zoopagomycota</taxon>
        <taxon>Entomophthoromycotina</taxon>
        <taxon>Entomophthoromycetes</taxon>
        <taxon>Entomophthorales</taxon>
        <taxon>Ancylistaceae</taxon>
        <taxon>Conidiobolus</taxon>
    </lineage>
</organism>
<proteinExistence type="predicted"/>
<dbReference type="EMBL" id="KQ964466">
    <property type="protein sequence ID" value="KXN71837.1"/>
    <property type="molecule type" value="Genomic_DNA"/>
</dbReference>